<dbReference type="GO" id="GO:0000271">
    <property type="term" value="P:polysaccharide biosynthetic process"/>
    <property type="evidence" value="ECO:0007669"/>
    <property type="project" value="TreeGrafter"/>
</dbReference>
<proteinExistence type="predicted"/>
<dbReference type="EMBL" id="MUKB01000014">
    <property type="protein sequence ID" value="OPX18427.1"/>
    <property type="molecule type" value="Genomic_DNA"/>
</dbReference>
<organism evidence="2 3">
    <name type="scientific">candidate division WOR-3 bacterium 4484_100</name>
    <dbReference type="NCBI Taxonomy" id="1936077"/>
    <lineage>
        <taxon>Bacteria</taxon>
        <taxon>Bacteria division WOR-3</taxon>
    </lineage>
</organism>
<dbReference type="InterPro" id="IPR000653">
    <property type="entry name" value="DegT/StrS_aminotransferase"/>
</dbReference>
<dbReference type="GO" id="GO:0008483">
    <property type="term" value="F:transaminase activity"/>
    <property type="evidence" value="ECO:0007669"/>
    <property type="project" value="TreeGrafter"/>
</dbReference>
<dbReference type="Gene3D" id="3.40.640.10">
    <property type="entry name" value="Type I PLP-dependent aspartate aminotransferase-like (Major domain)"/>
    <property type="match status" value="1"/>
</dbReference>
<reference evidence="3" key="1">
    <citation type="submission" date="2017-01" db="EMBL/GenBank/DDBJ databases">
        <title>Novel pathways for hydrocarbon cycling and metabolic interdependencies in hydrothermal sediment communities.</title>
        <authorList>
            <person name="Dombrowski N."/>
            <person name="Seitz K."/>
            <person name="Teske A."/>
            <person name="Baker B."/>
        </authorList>
    </citation>
    <scope>NUCLEOTIDE SEQUENCE [LARGE SCALE GENOMIC DNA]</scope>
</reference>
<dbReference type="Pfam" id="PF01041">
    <property type="entry name" value="DegT_DnrJ_EryC1"/>
    <property type="match status" value="1"/>
</dbReference>
<sequence>MQVPFMDLKRQYLKIKDEIDEAIQETIDACAFVSGKMVRKFEEDFAQYCGVKYAVGVSNGTSALFTALKALDIGPGDGVITVSFTFIATVEAISMTGARPLFVDIDTDTYNISVSKLKEYIENFCEWDSAKKMLVDKKHRVRIKAVIPVHLYGQMADMDPIMDIAKEYDLYVIEDAAQAHGATYKGKKAGSIGHLAAFSFYPSKNLGAYGQGGAVLTNDENLASKMRMSGE</sequence>
<dbReference type="PANTHER" id="PTHR30244:SF36">
    <property type="entry name" value="3-OXO-GLUCOSE-6-PHOSPHATE:GLUTAMATE AMINOTRANSFERASE"/>
    <property type="match status" value="1"/>
</dbReference>
<evidence type="ECO:0000313" key="3">
    <source>
        <dbReference type="Proteomes" id="UP000191663"/>
    </source>
</evidence>
<evidence type="ECO:0008006" key="4">
    <source>
        <dbReference type="Google" id="ProtNLM"/>
    </source>
</evidence>
<dbReference type="PANTHER" id="PTHR30244">
    <property type="entry name" value="TRANSAMINASE"/>
    <property type="match status" value="1"/>
</dbReference>
<dbReference type="CDD" id="cd00616">
    <property type="entry name" value="AHBA_syn"/>
    <property type="match status" value="1"/>
</dbReference>
<dbReference type="Proteomes" id="UP000191663">
    <property type="component" value="Unassembled WGS sequence"/>
</dbReference>
<name>A0A1V4QHE3_UNCW3</name>
<evidence type="ECO:0000313" key="2">
    <source>
        <dbReference type="EMBL" id="OPX18427.1"/>
    </source>
</evidence>
<gene>
    <name evidence="2" type="ORF">BXT86_01115</name>
</gene>
<dbReference type="GO" id="GO:0030170">
    <property type="term" value="F:pyridoxal phosphate binding"/>
    <property type="evidence" value="ECO:0007669"/>
    <property type="project" value="TreeGrafter"/>
</dbReference>
<accession>A0A1V4QHE3</accession>
<dbReference type="SUPFAM" id="SSF53383">
    <property type="entry name" value="PLP-dependent transferases"/>
    <property type="match status" value="1"/>
</dbReference>
<dbReference type="AlphaFoldDB" id="A0A1V4QHE3"/>
<protein>
    <recommendedName>
        <fullName evidence="4">Erythromycin biosynthesis sensory transduction protein eryC1</fullName>
    </recommendedName>
</protein>
<dbReference type="InterPro" id="IPR015421">
    <property type="entry name" value="PyrdxlP-dep_Trfase_major"/>
</dbReference>
<evidence type="ECO:0000256" key="1">
    <source>
        <dbReference type="ARBA" id="ARBA00022898"/>
    </source>
</evidence>
<dbReference type="InterPro" id="IPR015424">
    <property type="entry name" value="PyrdxlP-dep_Trfase"/>
</dbReference>
<keyword evidence="1" id="KW-0663">Pyridoxal phosphate</keyword>
<comment type="caution">
    <text evidence="2">The sequence shown here is derived from an EMBL/GenBank/DDBJ whole genome shotgun (WGS) entry which is preliminary data.</text>
</comment>